<dbReference type="InterPro" id="IPR051462">
    <property type="entry name" value="CBS_domain-containing"/>
</dbReference>
<dbReference type="KEGG" id="sgv:B1H19_03715"/>
<dbReference type="GO" id="GO:0016301">
    <property type="term" value="F:kinase activity"/>
    <property type="evidence" value="ECO:0007669"/>
    <property type="project" value="UniProtKB-KW"/>
</dbReference>
<dbReference type="STRING" id="553510.B1H19_03715"/>
<dbReference type="Gene3D" id="3.10.580.10">
    <property type="entry name" value="CBS-domain"/>
    <property type="match status" value="1"/>
</dbReference>
<evidence type="ECO:0000313" key="5">
    <source>
        <dbReference type="Proteomes" id="UP000192726"/>
    </source>
</evidence>
<keyword evidence="4" id="KW-0808">Transferase</keyword>
<keyword evidence="5" id="KW-1185">Reference proteome</keyword>
<accession>A0A1V0TKD8</accession>
<dbReference type="Pfam" id="PF00571">
    <property type="entry name" value="CBS"/>
    <property type="match status" value="2"/>
</dbReference>
<dbReference type="OrthoDB" id="9789996at2"/>
<dbReference type="EMBL" id="CP020569">
    <property type="protein sequence ID" value="ARF53391.1"/>
    <property type="molecule type" value="Genomic_DNA"/>
</dbReference>
<dbReference type="SUPFAM" id="SSF54631">
    <property type="entry name" value="CBS-domain pair"/>
    <property type="match status" value="1"/>
</dbReference>
<feature type="domain" description="CBS" evidence="3">
    <location>
        <begin position="7"/>
        <end position="63"/>
    </location>
</feature>
<sequence length="149" mass="16147">MKVSEVMSAPAVAVPARTHLREAARRMDAYDVGCVLVTDGGELCGIVTDRDLAVRVLTRGLDAGTRVDEVMTRPVTTVAATDDIHVAYRAFRRSGVRRLPVLDGRRVVGVLAVDDLLMDVFLRIGDLLGPVAWSVVKEPPGPPSMQRKT</sequence>
<dbReference type="PANTHER" id="PTHR48108">
    <property type="entry name" value="CBS DOMAIN-CONTAINING PROTEIN CBSX2, CHLOROPLASTIC"/>
    <property type="match status" value="1"/>
</dbReference>
<dbReference type="AlphaFoldDB" id="A0A1V0TKD8"/>
<dbReference type="InterPro" id="IPR046342">
    <property type="entry name" value="CBS_dom_sf"/>
</dbReference>
<keyword evidence="4" id="KW-0418">Kinase</keyword>
<keyword evidence="2" id="KW-0129">CBS domain</keyword>
<evidence type="ECO:0000313" key="4">
    <source>
        <dbReference type="EMBL" id="ARF53391.1"/>
    </source>
</evidence>
<evidence type="ECO:0000256" key="1">
    <source>
        <dbReference type="ARBA" id="ARBA00022737"/>
    </source>
</evidence>
<dbReference type="InterPro" id="IPR000644">
    <property type="entry name" value="CBS_dom"/>
</dbReference>
<dbReference type="Proteomes" id="UP000192726">
    <property type="component" value="Chromosome"/>
</dbReference>
<proteinExistence type="predicted"/>
<feature type="domain" description="CBS" evidence="3">
    <location>
        <begin position="71"/>
        <end position="127"/>
    </location>
</feature>
<organism evidence="4 5">
    <name type="scientific">Streptomyces gilvosporeus</name>
    <dbReference type="NCBI Taxonomy" id="553510"/>
    <lineage>
        <taxon>Bacteria</taxon>
        <taxon>Bacillati</taxon>
        <taxon>Actinomycetota</taxon>
        <taxon>Actinomycetes</taxon>
        <taxon>Kitasatosporales</taxon>
        <taxon>Streptomycetaceae</taxon>
        <taxon>Streptomyces</taxon>
    </lineage>
</organism>
<keyword evidence="1" id="KW-0677">Repeat</keyword>
<dbReference type="PANTHER" id="PTHR48108:SF34">
    <property type="entry name" value="CBS DOMAIN-CONTAINING PROTEIN YHCV"/>
    <property type="match status" value="1"/>
</dbReference>
<reference evidence="4 5" key="1">
    <citation type="submission" date="2017-04" db="EMBL/GenBank/DDBJ databases">
        <title>Complete Genome Sequence of Streptomyces gilvosporeus F607, a Capable Producer of Natamycin.</title>
        <authorList>
            <person name="Zong G."/>
            <person name="Zhong C."/>
            <person name="Fu J."/>
            <person name="Qin R."/>
            <person name="Cao G."/>
        </authorList>
    </citation>
    <scope>NUCLEOTIDE SEQUENCE [LARGE SCALE GENOMIC DNA]</scope>
    <source>
        <strain evidence="4 5">F607</strain>
    </source>
</reference>
<name>A0A1V0TKD8_9ACTN</name>
<evidence type="ECO:0000256" key="2">
    <source>
        <dbReference type="PROSITE-ProRule" id="PRU00703"/>
    </source>
</evidence>
<dbReference type="PROSITE" id="PS51371">
    <property type="entry name" value="CBS"/>
    <property type="match status" value="2"/>
</dbReference>
<evidence type="ECO:0000259" key="3">
    <source>
        <dbReference type="PROSITE" id="PS51371"/>
    </source>
</evidence>
<protein>
    <submittedName>
        <fullName evidence="4">Histidine kinase</fullName>
    </submittedName>
</protein>
<dbReference type="SMART" id="SM00116">
    <property type="entry name" value="CBS"/>
    <property type="match status" value="2"/>
</dbReference>
<gene>
    <name evidence="4" type="ORF">B1H19_03715</name>
</gene>